<evidence type="ECO:0000313" key="3">
    <source>
        <dbReference type="EMBL" id="KIV85937.1"/>
    </source>
</evidence>
<dbReference type="EMBL" id="KN846951">
    <property type="protein sequence ID" value="KIV85937.1"/>
    <property type="molecule type" value="Genomic_DNA"/>
</dbReference>
<dbReference type="GO" id="GO:0016787">
    <property type="term" value="F:hydrolase activity"/>
    <property type="evidence" value="ECO:0007669"/>
    <property type="project" value="InterPro"/>
</dbReference>
<gene>
    <name evidence="3" type="ORF">PV11_01587</name>
</gene>
<dbReference type="Gene3D" id="3.60.21.10">
    <property type="match status" value="1"/>
</dbReference>
<organism evidence="3 4">
    <name type="scientific">Exophiala sideris</name>
    <dbReference type="NCBI Taxonomy" id="1016849"/>
    <lineage>
        <taxon>Eukaryota</taxon>
        <taxon>Fungi</taxon>
        <taxon>Dikarya</taxon>
        <taxon>Ascomycota</taxon>
        <taxon>Pezizomycotina</taxon>
        <taxon>Eurotiomycetes</taxon>
        <taxon>Chaetothyriomycetidae</taxon>
        <taxon>Chaetothyriales</taxon>
        <taxon>Herpotrichiellaceae</taxon>
        <taxon>Exophiala</taxon>
    </lineage>
</organism>
<keyword evidence="1" id="KW-1133">Transmembrane helix</keyword>
<dbReference type="PANTHER" id="PTHR12905:SF18">
    <property type="entry name" value="ESTER HYDROLASE, PUTATIVE (AFU_ORTHOLOGUE AFUA_4G03130)-RELATED"/>
    <property type="match status" value="1"/>
</dbReference>
<feature type="transmembrane region" description="Helical" evidence="1">
    <location>
        <begin position="20"/>
        <end position="39"/>
    </location>
</feature>
<name>A0A0D1YTK3_9EURO</name>
<keyword evidence="1" id="KW-0812">Transmembrane</keyword>
<dbReference type="HOGENOM" id="CLU_041441_3_0_1"/>
<dbReference type="CDD" id="cd07379">
    <property type="entry name" value="MPP_239FB"/>
    <property type="match status" value="1"/>
</dbReference>
<evidence type="ECO:0000256" key="1">
    <source>
        <dbReference type="SAM" id="Phobius"/>
    </source>
</evidence>
<dbReference type="Pfam" id="PF00149">
    <property type="entry name" value="Metallophos"/>
    <property type="match status" value="1"/>
</dbReference>
<evidence type="ECO:0000313" key="4">
    <source>
        <dbReference type="Proteomes" id="UP000053599"/>
    </source>
</evidence>
<keyword evidence="1" id="KW-0472">Membrane</keyword>
<evidence type="ECO:0000259" key="2">
    <source>
        <dbReference type="Pfam" id="PF00149"/>
    </source>
</evidence>
<dbReference type="OrthoDB" id="630188at2759"/>
<dbReference type="InterPro" id="IPR051693">
    <property type="entry name" value="UPF0046_metallophosphoest"/>
</dbReference>
<dbReference type="InterPro" id="IPR029052">
    <property type="entry name" value="Metallo-depent_PP-like"/>
</dbReference>
<feature type="domain" description="Calcineurin-like phosphoesterase" evidence="2">
    <location>
        <begin position="54"/>
        <end position="246"/>
    </location>
</feature>
<dbReference type="Proteomes" id="UP000053599">
    <property type="component" value="Unassembled WGS sequence"/>
</dbReference>
<dbReference type="InterPro" id="IPR004843">
    <property type="entry name" value="Calcineurin-like_PHP"/>
</dbReference>
<protein>
    <recommendedName>
        <fullName evidence="2">Calcineurin-like phosphoesterase domain-containing protein</fullName>
    </recommendedName>
</protein>
<proteinExistence type="predicted"/>
<dbReference type="SUPFAM" id="SSF56300">
    <property type="entry name" value="Metallo-dependent phosphatases"/>
    <property type="match status" value="1"/>
</dbReference>
<accession>A0A0D1YTK3</accession>
<dbReference type="AlphaFoldDB" id="A0A0D1YTK3"/>
<dbReference type="PANTHER" id="PTHR12905">
    <property type="entry name" value="METALLOPHOSPHOESTERASE"/>
    <property type="match status" value="1"/>
</dbReference>
<reference evidence="3 4" key="1">
    <citation type="submission" date="2015-01" db="EMBL/GenBank/DDBJ databases">
        <title>The Genome Sequence of Exophiala sideris CBS121828.</title>
        <authorList>
            <consortium name="The Broad Institute Genomics Platform"/>
            <person name="Cuomo C."/>
            <person name="de Hoog S."/>
            <person name="Gorbushina A."/>
            <person name="Stielow B."/>
            <person name="Teixiera M."/>
            <person name="Abouelleil A."/>
            <person name="Chapman S.B."/>
            <person name="Priest M."/>
            <person name="Young S.K."/>
            <person name="Wortman J."/>
            <person name="Nusbaum C."/>
            <person name="Birren B."/>
        </authorList>
    </citation>
    <scope>NUCLEOTIDE SEQUENCE [LARGE SCALE GENOMIC DNA]</scope>
    <source>
        <strain evidence="3 4">CBS 121828</strain>
    </source>
</reference>
<sequence>MGLLSPPDSPFAPPSFLYQLIFHPLTTCFTFFHHLFVYLRGPSYVRPKNRIPIRVVCISDTHSKIPPKALPKGDLLIHCGDLTDKGTLSTIQQSIDWLKTLQKPWYGSSDGFRHIIVVAGNHDSYFDERSRSPHDKRNAGRKLDWGKIIYLQHSAVTIPFPDDRRLKVYGAPHIPKCGGKEFAFQYNRGQDAWTDTIPDDIDVLVTHNPPKWHLDLPESGGLGDEFELQEVWRVKPTLHAFGHVHSGHGKEAVWWDDSQKLFEDFLQSAYKKPAATPASHRLPLTELVDIPLWTLGIRALVADVRALLWTRLWGGARQGGYMINAALTYQTTEKLYNKPQVVVL</sequence>